<evidence type="ECO:0000313" key="1">
    <source>
        <dbReference type="EMBL" id="MDX8486053.1"/>
    </source>
</evidence>
<organism evidence="1 2">
    <name type="scientific">Mesorhizobium humile</name>
    <dbReference type="NCBI Taxonomy" id="3072313"/>
    <lineage>
        <taxon>Bacteria</taxon>
        <taxon>Pseudomonadati</taxon>
        <taxon>Pseudomonadota</taxon>
        <taxon>Alphaproteobacteria</taxon>
        <taxon>Hyphomicrobiales</taxon>
        <taxon>Phyllobacteriaceae</taxon>
        <taxon>Mesorhizobium</taxon>
    </lineage>
</organism>
<evidence type="ECO:0000313" key="2">
    <source>
        <dbReference type="Proteomes" id="UP001280156"/>
    </source>
</evidence>
<comment type="caution">
    <text evidence="1">The sequence shown here is derived from an EMBL/GenBank/DDBJ whole genome shotgun (WGS) entry which is preliminary data.</text>
</comment>
<sequence length="75" mass="8399">MTDVVSTLTSSEVRQTIIRYLLDNVENPSVSITEVIHAVRERFPLCELTDWELGDYIARAAIDAGFAVEFDAEVP</sequence>
<accession>A0ABU4YIF4</accession>
<reference evidence="1 2" key="1">
    <citation type="submission" date="2023-08" db="EMBL/GenBank/DDBJ databases">
        <title>Implementing the SeqCode for naming new Mesorhizobium species isolated from Vachellia karroo root nodules.</title>
        <authorList>
            <person name="Van Lill M."/>
        </authorList>
    </citation>
    <scope>NUCLEOTIDE SEQUENCE [LARGE SCALE GENOMIC DNA]</scope>
    <source>
        <strain evidence="1 2">VK2B</strain>
    </source>
</reference>
<dbReference type="Proteomes" id="UP001280156">
    <property type="component" value="Unassembled WGS sequence"/>
</dbReference>
<protein>
    <submittedName>
        <fullName evidence="1">Uncharacterized protein</fullName>
    </submittedName>
</protein>
<name>A0ABU4YIF4_9HYPH</name>
<keyword evidence="2" id="KW-1185">Reference proteome</keyword>
<dbReference type="RefSeq" id="WP_320293613.1">
    <property type="nucleotide sequence ID" value="NZ_JAVIIU010000001.1"/>
</dbReference>
<proteinExistence type="predicted"/>
<dbReference type="EMBL" id="JAVIIV010000006">
    <property type="protein sequence ID" value="MDX8486053.1"/>
    <property type="molecule type" value="Genomic_DNA"/>
</dbReference>
<gene>
    <name evidence="1" type="ORF">RFM52_12675</name>
</gene>